<evidence type="ECO:0000313" key="3">
    <source>
        <dbReference type="Proteomes" id="UP000024942"/>
    </source>
</evidence>
<gene>
    <name evidence="2" type="ORF">HOC_10469</name>
</gene>
<reference evidence="2 3" key="1">
    <citation type="journal article" date="2014" name="Antonie Van Leeuwenhoek">
        <title>Hyphomonas beringensis sp. nov. and Hyphomonas chukchiensis sp. nov., isolated from surface seawater of the Bering Sea and Chukchi Sea.</title>
        <authorList>
            <person name="Li C."/>
            <person name="Lai Q."/>
            <person name="Li G."/>
            <person name="Dong C."/>
            <person name="Wang J."/>
            <person name="Liao Y."/>
            <person name="Shao Z."/>
        </authorList>
    </citation>
    <scope>NUCLEOTIDE SEQUENCE [LARGE SCALE GENOMIC DNA]</scope>
    <source>
        <strain evidence="2 3">SCH89</strain>
    </source>
</reference>
<dbReference type="Proteomes" id="UP000024942">
    <property type="component" value="Unassembled WGS sequence"/>
</dbReference>
<feature type="signal peptide" evidence="1">
    <location>
        <begin position="1"/>
        <end position="25"/>
    </location>
</feature>
<proteinExistence type="predicted"/>
<dbReference type="EMBL" id="ARYL01000014">
    <property type="protein sequence ID" value="KDA02412.1"/>
    <property type="molecule type" value="Genomic_DNA"/>
</dbReference>
<keyword evidence="3" id="KW-1185">Reference proteome</keyword>
<accession>A0A059G6G9</accession>
<protein>
    <recommendedName>
        <fullName evidence="4">Lipoprotein</fullName>
    </recommendedName>
</protein>
<keyword evidence="1" id="KW-0732">Signal</keyword>
<dbReference type="PATRIC" id="fig|1280953.3.peg.2113"/>
<evidence type="ECO:0008006" key="4">
    <source>
        <dbReference type="Google" id="ProtNLM"/>
    </source>
</evidence>
<comment type="caution">
    <text evidence="2">The sequence shown here is derived from an EMBL/GenBank/DDBJ whole genome shotgun (WGS) entry which is preliminary data.</text>
</comment>
<sequence length="405" mass="43509">MIRCMKLTGAALCLALLGMPALAQGADPRAPAPAAPNPNAILAELSNVAQITAAAKKCNWTYPINVLASESMLAMKAADLKAMVPPDVRGQVDTAVAQATASVTEMACKQADGSDLPQQHQITMFVMDQYWRMIAHVDVLGSLRWGEVFHYTPEERAALDKEIAHIKEFKGYGYYEAANPLETLADKTQGLACRERASNVDRCRPVPAELEGSAPTVKVMIEVTEAFGKAVAAEKIKEKQAAAAAIGDVTQFRVIGDETCTLDTLALKYGDAKIHSVTREDTFGSSTDTVAFVEKFRLGKPERVGWILLYLNTMDLTGDERYFVLAQDGGEWSEEDARIGAGDVTDLYAAQVALIDSLPASEKAAATEEAKAAITETYFTNFVSMGLMQAINGSGGLQLTPCTAD</sequence>
<evidence type="ECO:0000313" key="2">
    <source>
        <dbReference type="EMBL" id="KDA02412.1"/>
    </source>
</evidence>
<feature type="chain" id="PRO_5001578006" description="Lipoprotein" evidence="1">
    <location>
        <begin position="26"/>
        <end position="405"/>
    </location>
</feature>
<organism evidence="2 3">
    <name type="scientific">Hyphomonas oceanitis SCH89</name>
    <dbReference type="NCBI Taxonomy" id="1280953"/>
    <lineage>
        <taxon>Bacteria</taxon>
        <taxon>Pseudomonadati</taxon>
        <taxon>Pseudomonadota</taxon>
        <taxon>Alphaproteobacteria</taxon>
        <taxon>Hyphomonadales</taxon>
        <taxon>Hyphomonadaceae</taxon>
        <taxon>Hyphomonas</taxon>
    </lineage>
</organism>
<dbReference type="AlphaFoldDB" id="A0A059G6G9"/>
<name>A0A059G6G9_9PROT</name>
<dbReference type="STRING" id="1280953.HOC_10469"/>
<evidence type="ECO:0000256" key="1">
    <source>
        <dbReference type="SAM" id="SignalP"/>
    </source>
</evidence>